<accession>A0A3E1F0E7</accession>
<dbReference type="PROSITE" id="PS50206">
    <property type="entry name" value="RHODANESE_3"/>
    <property type="match status" value="1"/>
</dbReference>
<dbReference type="AlphaFoldDB" id="A0A3E1F0E7"/>
<reference evidence="2 3" key="1">
    <citation type="submission" date="2018-08" db="EMBL/GenBank/DDBJ databases">
        <title>The draft genome squence of Brumimicrobium sp. N62.</title>
        <authorList>
            <person name="Du Z.-J."/>
            <person name="Luo H.-R."/>
        </authorList>
    </citation>
    <scope>NUCLEOTIDE SEQUENCE [LARGE SCALE GENOMIC DNA]</scope>
    <source>
        <strain evidence="2 3">N62</strain>
    </source>
</reference>
<dbReference type="SMART" id="SM00450">
    <property type="entry name" value="RHOD"/>
    <property type="match status" value="1"/>
</dbReference>
<evidence type="ECO:0000313" key="3">
    <source>
        <dbReference type="Proteomes" id="UP000257127"/>
    </source>
</evidence>
<dbReference type="OrthoDB" id="9808735at2"/>
<protein>
    <submittedName>
        <fullName evidence="2">Rhodanese-like domain-containing protein</fullName>
    </submittedName>
</protein>
<dbReference type="InterPro" id="IPR050229">
    <property type="entry name" value="GlpE_sulfurtransferase"/>
</dbReference>
<dbReference type="InterPro" id="IPR001763">
    <property type="entry name" value="Rhodanese-like_dom"/>
</dbReference>
<gene>
    <name evidence="2" type="ORF">DXU93_05550</name>
</gene>
<keyword evidence="3" id="KW-1185">Reference proteome</keyword>
<sequence>MKPMKEITAQELAHAIENKESFTLLDVREPYEYEIGHLDCTHIPMGEIPSRANELDNTKTTYVICRSGKRAEAIANFLCANHDFRDIAIITGGVTAYAEEVDQSIEV</sequence>
<dbReference type="InterPro" id="IPR036873">
    <property type="entry name" value="Rhodanese-like_dom_sf"/>
</dbReference>
<name>A0A3E1F0E7_9FLAO</name>
<dbReference type="Pfam" id="PF00581">
    <property type="entry name" value="Rhodanese"/>
    <property type="match status" value="1"/>
</dbReference>
<dbReference type="EMBL" id="QURB01000002">
    <property type="protein sequence ID" value="RFC55286.1"/>
    <property type="molecule type" value="Genomic_DNA"/>
</dbReference>
<comment type="caution">
    <text evidence="2">The sequence shown here is derived from an EMBL/GenBank/DDBJ whole genome shotgun (WGS) entry which is preliminary data.</text>
</comment>
<organism evidence="2 3">
    <name type="scientific">Brumimicrobium aurantiacum</name>
    <dbReference type="NCBI Taxonomy" id="1737063"/>
    <lineage>
        <taxon>Bacteria</taxon>
        <taxon>Pseudomonadati</taxon>
        <taxon>Bacteroidota</taxon>
        <taxon>Flavobacteriia</taxon>
        <taxon>Flavobacteriales</taxon>
        <taxon>Crocinitomicaceae</taxon>
        <taxon>Brumimicrobium</taxon>
    </lineage>
</organism>
<dbReference type="PANTHER" id="PTHR43031:SF17">
    <property type="entry name" value="SULFURTRANSFERASE YTWF-RELATED"/>
    <property type="match status" value="1"/>
</dbReference>
<dbReference type="PANTHER" id="PTHR43031">
    <property type="entry name" value="FAD-DEPENDENT OXIDOREDUCTASE"/>
    <property type="match status" value="1"/>
</dbReference>
<proteinExistence type="predicted"/>
<dbReference type="SUPFAM" id="SSF52821">
    <property type="entry name" value="Rhodanese/Cell cycle control phosphatase"/>
    <property type="match status" value="1"/>
</dbReference>
<feature type="domain" description="Rhodanese" evidence="1">
    <location>
        <begin position="18"/>
        <end position="106"/>
    </location>
</feature>
<dbReference type="Proteomes" id="UP000257127">
    <property type="component" value="Unassembled WGS sequence"/>
</dbReference>
<dbReference type="Gene3D" id="3.40.250.10">
    <property type="entry name" value="Rhodanese-like domain"/>
    <property type="match status" value="1"/>
</dbReference>
<evidence type="ECO:0000259" key="1">
    <source>
        <dbReference type="PROSITE" id="PS50206"/>
    </source>
</evidence>
<evidence type="ECO:0000313" key="2">
    <source>
        <dbReference type="EMBL" id="RFC55286.1"/>
    </source>
</evidence>